<keyword evidence="4" id="KW-0808">Transferase</keyword>
<gene>
    <name evidence="9" type="ORF">US53_C0046G0003</name>
</gene>
<evidence type="ECO:0000259" key="8">
    <source>
        <dbReference type="SMART" id="SM00904"/>
    </source>
</evidence>
<name>A0A0G0H049_9BACT</name>
<dbReference type="InterPro" id="IPR015865">
    <property type="entry name" value="Riboflavin_kinase_bac/euk"/>
</dbReference>
<dbReference type="GO" id="GO:0009231">
    <property type="term" value="P:riboflavin biosynthetic process"/>
    <property type="evidence" value="ECO:0007669"/>
    <property type="project" value="InterPro"/>
</dbReference>
<dbReference type="SMART" id="SM00904">
    <property type="entry name" value="Flavokinase"/>
    <property type="match status" value="1"/>
</dbReference>
<dbReference type="InterPro" id="IPR023468">
    <property type="entry name" value="Riboflavin_kinase"/>
</dbReference>
<dbReference type="PANTHER" id="PTHR22749">
    <property type="entry name" value="RIBOFLAVIN KINASE/FMN ADENYLYLTRANSFERASE"/>
    <property type="match status" value="1"/>
</dbReference>
<dbReference type="GO" id="GO:0008531">
    <property type="term" value="F:riboflavin kinase activity"/>
    <property type="evidence" value="ECO:0007669"/>
    <property type="project" value="UniProtKB-EC"/>
</dbReference>
<evidence type="ECO:0000256" key="3">
    <source>
        <dbReference type="ARBA" id="ARBA00022643"/>
    </source>
</evidence>
<evidence type="ECO:0000256" key="1">
    <source>
        <dbReference type="ARBA" id="ARBA00012105"/>
    </source>
</evidence>
<organism evidence="9 10">
    <name type="scientific">Candidatus Woesebacteria bacterium GW2011_GWA1_37_7</name>
    <dbReference type="NCBI Taxonomy" id="1618545"/>
    <lineage>
        <taxon>Bacteria</taxon>
        <taxon>Candidatus Woeseibacteriota</taxon>
    </lineage>
</organism>
<proteinExistence type="predicted"/>
<comment type="caution">
    <text evidence="9">The sequence shown here is derived from an EMBL/GenBank/DDBJ whole genome shotgun (WGS) entry which is preliminary data.</text>
</comment>
<keyword evidence="6" id="KW-0067">ATP-binding</keyword>
<comment type="catalytic activity">
    <reaction evidence="7">
        <text>riboflavin + ATP = FMN + ADP + H(+)</text>
        <dbReference type="Rhea" id="RHEA:14357"/>
        <dbReference type="ChEBI" id="CHEBI:15378"/>
        <dbReference type="ChEBI" id="CHEBI:30616"/>
        <dbReference type="ChEBI" id="CHEBI:57986"/>
        <dbReference type="ChEBI" id="CHEBI:58210"/>
        <dbReference type="ChEBI" id="CHEBI:456216"/>
        <dbReference type="EC" id="2.7.1.26"/>
    </reaction>
</comment>
<evidence type="ECO:0000313" key="9">
    <source>
        <dbReference type="EMBL" id="KKQ36583.1"/>
    </source>
</evidence>
<dbReference type="STRING" id="1618545.US53_C0046G0003"/>
<evidence type="ECO:0000256" key="7">
    <source>
        <dbReference type="ARBA" id="ARBA00047880"/>
    </source>
</evidence>
<keyword evidence="3" id="KW-0288">FMN</keyword>
<accession>A0A0G0H049</accession>
<dbReference type="EC" id="2.7.1.26" evidence="1"/>
<evidence type="ECO:0000256" key="5">
    <source>
        <dbReference type="ARBA" id="ARBA00022741"/>
    </source>
</evidence>
<dbReference type="GO" id="GO:0005524">
    <property type="term" value="F:ATP binding"/>
    <property type="evidence" value="ECO:0007669"/>
    <property type="project" value="UniProtKB-KW"/>
</dbReference>
<dbReference type="Proteomes" id="UP000034591">
    <property type="component" value="Unassembled WGS sequence"/>
</dbReference>
<dbReference type="InterPro" id="IPR023465">
    <property type="entry name" value="Riboflavin_kinase_dom_sf"/>
</dbReference>
<evidence type="ECO:0000256" key="2">
    <source>
        <dbReference type="ARBA" id="ARBA00022630"/>
    </source>
</evidence>
<dbReference type="GO" id="GO:0009398">
    <property type="term" value="P:FMN biosynthetic process"/>
    <property type="evidence" value="ECO:0007669"/>
    <property type="project" value="TreeGrafter"/>
</dbReference>
<feature type="domain" description="Riboflavin kinase" evidence="8">
    <location>
        <begin position="2"/>
        <end position="128"/>
    </location>
</feature>
<sequence>MIMYIFWGKVRKHNQRGKKLGFPTANVNLTKNISEGIYVSQAKITNSVYPALTFIGTAKTFNEKSFHAEVYILNFNEQVLSFGNKDIYGKWLSVKLLKKIRDNKKFNSATELIAQMKKDEVVARKYLGYYKRVGTRHNED</sequence>
<dbReference type="EMBL" id="LBTI01000046">
    <property type="protein sequence ID" value="KKQ36583.1"/>
    <property type="molecule type" value="Genomic_DNA"/>
</dbReference>
<protein>
    <recommendedName>
        <fullName evidence="1">riboflavin kinase</fullName>
        <ecNumber evidence="1">2.7.1.26</ecNumber>
    </recommendedName>
</protein>
<reference evidence="9 10" key="1">
    <citation type="journal article" date="2015" name="Nature">
        <title>rRNA introns, odd ribosomes, and small enigmatic genomes across a large radiation of phyla.</title>
        <authorList>
            <person name="Brown C.T."/>
            <person name="Hug L.A."/>
            <person name="Thomas B.C."/>
            <person name="Sharon I."/>
            <person name="Castelle C.J."/>
            <person name="Singh A."/>
            <person name="Wilkins M.J."/>
            <person name="Williams K.H."/>
            <person name="Banfield J.F."/>
        </authorList>
    </citation>
    <scope>NUCLEOTIDE SEQUENCE [LARGE SCALE GENOMIC DNA]</scope>
</reference>
<dbReference type="AlphaFoldDB" id="A0A0G0H049"/>
<dbReference type="Gene3D" id="2.40.30.30">
    <property type="entry name" value="Riboflavin kinase-like"/>
    <property type="match status" value="1"/>
</dbReference>
<dbReference type="SUPFAM" id="SSF82114">
    <property type="entry name" value="Riboflavin kinase-like"/>
    <property type="match status" value="1"/>
</dbReference>
<keyword evidence="5" id="KW-0547">Nucleotide-binding</keyword>
<evidence type="ECO:0000256" key="6">
    <source>
        <dbReference type="ARBA" id="ARBA00022840"/>
    </source>
</evidence>
<evidence type="ECO:0000313" key="10">
    <source>
        <dbReference type="Proteomes" id="UP000034591"/>
    </source>
</evidence>
<dbReference type="PANTHER" id="PTHR22749:SF6">
    <property type="entry name" value="RIBOFLAVIN KINASE"/>
    <property type="match status" value="1"/>
</dbReference>
<evidence type="ECO:0000256" key="4">
    <source>
        <dbReference type="ARBA" id="ARBA00022679"/>
    </source>
</evidence>
<keyword evidence="2" id="KW-0285">Flavoprotein</keyword>
<dbReference type="Pfam" id="PF01687">
    <property type="entry name" value="Flavokinase"/>
    <property type="match status" value="1"/>
</dbReference>